<protein>
    <submittedName>
        <fullName evidence="3">Uncharacterized protein</fullName>
    </submittedName>
</protein>
<proteinExistence type="predicted"/>
<keyword evidence="4" id="KW-1185">Reference proteome</keyword>
<organism evidence="3 4">
    <name type="scientific">Paractinoplanes ferrugineus</name>
    <dbReference type="NCBI Taxonomy" id="113564"/>
    <lineage>
        <taxon>Bacteria</taxon>
        <taxon>Bacillati</taxon>
        <taxon>Actinomycetota</taxon>
        <taxon>Actinomycetes</taxon>
        <taxon>Micromonosporales</taxon>
        <taxon>Micromonosporaceae</taxon>
        <taxon>Paractinoplanes</taxon>
    </lineage>
</organism>
<keyword evidence="2" id="KW-1133">Transmembrane helix</keyword>
<dbReference type="AlphaFoldDB" id="A0A919MDP5"/>
<keyword evidence="2" id="KW-0472">Membrane</keyword>
<reference evidence="3" key="1">
    <citation type="submission" date="2021-01" db="EMBL/GenBank/DDBJ databases">
        <title>Whole genome shotgun sequence of Actinoplanes ferrugineus NBRC 15555.</title>
        <authorList>
            <person name="Komaki H."/>
            <person name="Tamura T."/>
        </authorList>
    </citation>
    <scope>NUCLEOTIDE SEQUENCE</scope>
    <source>
        <strain evidence="3">NBRC 15555</strain>
    </source>
</reference>
<dbReference type="Proteomes" id="UP000598174">
    <property type="component" value="Unassembled WGS sequence"/>
</dbReference>
<keyword evidence="2" id="KW-0812">Transmembrane</keyword>
<gene>
    <name evidence="3" type="ORF">Afe05nite_26440</name>
</gene>
<dbReference type="RefSeq" id="WP_203817363.1">
    <property type="nucleotide sequence ID" value="NZ_BAAABP010000039.1"/>
</dbReference>
<feature type="transmembrane region" description="Helical" evidence="2">
    <location>
        <begin position="26"/>
        <end position="43"/>
    </location>
</feature>
<comment type="caution">
    <text evidence="3">The sequence shown here is derived from an EMBL/GenBank/DDBJ whole genome shotgun (WGS) entry which is preliminary data.</text>
</comment>
<dbReference type="EMBL" id="BOMM01000020">
    <property type="protein sequence ID" value="GIE10804.1"/>
    <property type="molecule type" value="Genomic_DNA"/>
</dbReference>
<evidence type="ECO:0000256" key="1">
    <source>
        <dbReference type="SAM" id="MobiDB-lite"/>
    </source>
</evidence>
<sequence length="154" mass="16531">MTQPLGDQDPYWAPPPGSRRIRRSRVIPGITVAALGLFGAGWYSGATWAARPPAADNRLPSAQATCDPARRNTRVTDGGRTMIIDGRGARDPRGAKVTDLECLLNALGAPEAVQRHMLATRTIDGRQSDGWSTFTASWSFDSGDGIEVIVRTSP</sequence>
<evidence type="ECO:0000313" key="4">
    <source>
        <dbReference type="Proteomes" id="UP000598174"/>
    </source>
</evidence>
<evidence type="ECO:0000313" key="3">
    <source>
        <dbReference type="EMBL" id="GIE10804.1"/>
    </source>
</evidence>
<feature type="region of interest" description="Disordered" evidence="1">
    <location>
        <begin position="59"/>
        <end position="90"/>
    </location>
</feature>
<accession>A0A919MDP5</accession>
<name>A0A919MDP5_9ACTN</name>
<evidence type="ECO:0000256" key="2">
    <source>
        <dbReference type="SAM" id="Phobius"/>
    </source>
</evidence>